<evidence type="ECO:0000256" key="1">
    <source>
        <dbReference type="ARBA" id="ARBA00004308"/>
    </source>
</evidence>
<evidence type="ECO:0000313" key="7">
    <source>
        <dbReference type="EMBL" id="BAJ21301.1"/>
    </source>
</evidence>
<evidence type="ECO:0000256" key="3">
    <source>
        <dbReference type="ARBA" id="ARBA00022741"/>
    </source>
</evidence>
<sequence>MKVKDQMFKVLILGDPAVGKSCLLLQYCDQTFQPTHVATVGIDFKMKVLQIQDSTVKMQLWDTAGQERYQTLASTLYKGAMGIVLVYSVDNRKAFDGIARWVKQIKENTNESIQIILVANKSDLPNKQVSTADGRRLAEQYQLDFFEVSAMTGENVKNAFETLANKIYAHMKQNPPPVAQEQETGKKLTVAQATTTTPSKQKGCACG</sequence>
<dbReference type="AlphaFoldDB" id="E1CB11"/>
<evidence type="ECO:0000256" key="5">
    <source>
        <dbReference type="ARBA" id="ARBA00023136"/>
    </source>
</evidence>
<keyword evidence="5" id="KW-0472">Membrane</keyword>
<dbReference type="GO" id="GO:0005525">
    <property type="term" value="F:GTP binding"/>
    <property type="evidence" value="ECO:0007669"/>
    <property type="project" value="UniProtKB-KW"/>
</dbReference>
<dbReference type="SUPFAM" id="SSF52540">
    <property type="entry name" value="P-loop containing nucleoside triphosphate hydrolases"/>
    <property type="match status" value="1"/>
</dbReference>
<comment type="subcellular location">
    <subcellularLocation>
        <location evidence="1">Endomembrane system</location>
    </subcellularLocation>
</comment>
<dbReference type="PANTHER" id="PTHR47980">
    <property type="entry name" value="LD44762P"/>
    <property type="match status" value="1"/>
</dbReference>
<dbReference type="PROSITE" id="PS51421">
    <property type="entry name" value="RAS"/>
    <property type="match status" value="1"/>
</dbReference>
<dbReference type="Pfam" id="PF00071">
    <property type="entry name" value="Ras"/>
    <property type="match status" value="1"/>
</dbReference>
<dbReference type="InterPro" id="IPR005225">
    <property type="entry name" value="Small_GTP-bd"/>
</dbReference>
<name>E1CB11_TETTH</name>
<dbReference type="PROSITE" id="PS51420">
    <property type="entry name" value="RHO"/>
    <property type="match status" value="1"/>
</dbReference>
<dbReference type="PROSITE" id="PS51419">
    <property type="entry name" value="RAB"/>
    <property type="match status" value="1"/>
</dbReference>
<accession>E1CB11</accession>
<keyword evidence="3" id="KW-0547">Nucleotide-binding</keyword>
<keyword evidence="6" id="KW-0449">Lipoprotein</keyword>
<gene>
    <name evidence="7" type="primary">RABX10</name>
</gene>
<dbReference type="FunFam" id="3.40.50.300:FF:000586">
    <property type="entry name" value="Rab family GTPase"/>
    <property type="match status" value="1"/>
</dbReference>
<dbReference type="GO" id="GO:0003924">
    <property type="term" value="F:GTPase activity"/>
    <property type="evidence" value="ECO:0007669"/>
    <property type="project" value="InterPro"/>
</dbReference>
<dbReference type="InterPro" id="IPR001806">
    <property type="entry name" value="Small_GTPase"/>
</dbReference>
<protein>
    <submittedName>
        <fullName evidence="7">Rab-family small GTPase RabX10</fullName>
    </submittedName>
</protein>
<dbReference type="SMART" id="SM00176">
    <property type="entry name" value="RAN"/>
    <property type="match status" value="1"/>
</dbReference>
<proteinExistence type="evidence at transcript level"/>
<dbReference type="NCBIfam" id="TIGR00231">
    <property type="entry name" value="small_GTP"/>
    <property type="match status" value="1"/>
</dbReference>
<dbReference type="OMA" id="NISHYEC"/>
<evidence type="ECO:0000256" key="6">
    <source>
        <dbReference type="ARBA" id="ARBA00023288"/>
    </source>
</evidence>
<dbReference type="Gene3D" id="3.40.50.300">
    <property type="entry name" value="P-loop containing nucleotide triphosphate hydrolases"/>
    <property type="match status" value="1"/>
</dbReference>
<dbReference type="SMART" id="SM00175">
    <property type="entry name" value="RAB"/>
    <property type="match status" value="1"/>
</dbReference>
<reference evidence="7" key="1">
    <citation type="journal article" date="2010" name="J. Eukaryot. Microbiol.">
        <title>Marked amplification and diversification of products of ras genes from rat brain, Rab GTPases, in the ciliates Tetrahymena thermophila and Paramecium tetraurelia.</title>
        <authorList>
            <person name="Saito-Nakano Y."/>
            <person name="Nakahara T."/>
            <person name="Nakano K."/>
            <person name="Nozaki T."/>
            <person name="Numata O."/>
        </authorList>
    </citation>
    <scope>NUCLEOTIDE SEQUENCE</scope>
</reference>
<dbReference type="EMBL" id="AB365921">
    <property type="protein sequence ID" value="BAJ21301.1"/>
    <property type="molecule type" value="mRNA"/>
</dbReference>
<evidence type="ECO:0000256" key="4">
    <source>
        <dbReference type="ARBA" id="ARBA00023134"/>
    </source>
</evidence>
<organism evidence="7">
    <name type="scientific">Tetrahymena thermophila</name>
    <dbReference type="NCBI Taxonomy" id="5911"/>
    <lineage>
        <taxon>Eukaryota</taxon>
        <taxon>Sar</taxon>
        <taxon>Alveolata</taxon>
        <taxon>Ciliophora</taxon>
        <taxon>Intramacronucleata</taxon>
        <taxon>Oligohymenophorea</taxon>
        <taxon>Hymenostomatida</taxon>
        <taxon>Tetrahymenina</taxon>
        <taxon>Tetrahymenidae</taxon>
        <taxon>Tetrahymena</taxon>
    </lineage>
</organism>
<dbReference type="SMART" id="SM00173">
    <property type="entry name" value="RAS"/>
    <property type="match status" value="1"/>
</dbReference>
<dbReference type="InterPro" id="IPR027417">
    <property type="entry name" value="P-loop_NTPase"/>
</dbReference>
<dbReference type="CDD" id="cd00154">
    <property type="entry name" value="Rab"/>
    <property type="match status" value="1"/>
</dbReference>
<comment type="similarity">
    <text evidence="2">Belongs to the small GTPase superfamily. Rab family.</text>
</comment>
<keyword evidence="4" id="KW-0342">GTP-binding</keyword>
<dbReference type="SMART" id="SM00174">
    <property type="entry name" value="RHO"/>
    <property type="match status" value="1"/>
</dbReference>
<dbReference type="InterPro" id="IPR050305">
    <property type="entry name" value="Small_GTPase_Rab"/>
</dbReference>
<dbReference type="GO" id="GO:0012505">
    <property type="term" value="C:endomembrane system"/>
    <property type="evidence" value="ECO:0007669"/>
    <property type="project" value="UniProtKB-SubCell"/>
</dbReference>
<evidence type="ECO:0000256" key="2">
    <source>
        <dbReference type="ARBA" id="ARBA00006270"/>
    </source>
</evidence>
<dbReference type="PRINTS" id="PR00449">
    <property type="entry name" value="RASTRNSFRMNG"/>
</dbReference>